<accession>A0ABN9AN22</accession>
<name>A0ABN9AN22_9NEOB</name>
<evidence type="ECO:0000313" key="2">
    <source>
        <dbReference type="Proteomes" id="UP001162483"/>
    </source>
</evidence>
<dbReference type="Proteomes" id="UP001162483">
    <property type="component" value="Unassembled WGS sequence"/>
</dbReference>
<gene>
    <name evidence="1" type="ORF">SPARVUS_LOCUS1199689</name>
</gene>
<comment type="caution">
    <text evidence="1">The sequence shown here is derived from an EMBL/GenBank/DDBJ whole genome shotgun (WGS) entry which is preliminary data.</text>
</comment>
<sequence>MKIILQVGKKSLALMVEILCFWTMRRGGLWRLWMRQWSWPMNGTVDRTASENNSIIKTWRVFSG</sequence>
<protein>
    <submittedName>
        <fullName evidence="1">Uncharacterized protein</fullName>
    </submittedName>
</protein>
<evidence type="ECO:0000313" key="1">
    <source>
        <dbReference type="EMBL" id="CAI9537363.1"/>
    </source>
</evidence>
<reference evidence="1" key="1">
    <citation type="submission" date="2023-05" db="EMBL/GenBank/DDBJ databases">
        <authorList>
            <person name="Stuckert A."/>
        </authorList>
    </citation>
    <scope>NUCLEOTIDE SEQUENCE</scope>
</reference>
<proteinExistence type="predicted"/>
<organism evidence="1 2">
    <name type="scientific">Staurois parvus</name>
    <dbReference type="NCBI Taxonomy" id="386267"/>
    <lineage>
        <taxon>Eukaryota</taxon>
        <taxon>Metazoa</taxon>
        <taxon>Chordata</taxon>
        <taxon>Craniata</taxon>
        <taxon>Vertebrata</taxon>
        <taxon>Euteleostomi</taxon>
        <taxon>Amphibia</taxon>
        <taxon>Batrachia</taxon>
        <taxon>Anura</taxon>
        <taxon>Neobatrachia</taxon>
        <taxon>Ranoidea</taxon>
        <taxon>Ranidae</taxon>
        <taxon>Staurois</taxon>
    </lineage>
</organism>
<keyword evidence="2" id="KW-1185">Reference proteome</keyword>
<dbReference type="EMBL" id="CATNWA010000557">
    <property type="protein sequence ID" value="CAI9537363.1"/>
    <property type="molecule type" value="Genomic_DNA"/>
</dbReference>